<keyword evidence="5 6" id="KW-0472">Membrane</keyword>
<evidence type="ECO:0000256" key="2">
    <source>
        <dbReference type="ARBA" id="ARBA00006665"/>
    </source>
</evidence>
<evidence type="ECO:0000256" key="3">
    <source>
        <dbReference type="ARBA" id="ARBA00022692"/>
    </source>
</evidence>
<dbReference type="PANTHER" id="PTHR10383">
    <property type="entry name" value="SERINE INCORPORATOR"/>
    <property type="match status" value="1"/>
</dbReference>
<sequence length="454" mass="49895">MGIVFSCCAGQALSCCTSVCCSCFGKLNLTGSIATRITYATIFLLNSGLAAIFSHPYIFQKLEDISYGYLKLNCGTEGCYGPIAVHRVCFALTLLHFILAGLVFNVNDTHNPRAKIQNQYWSGKILAWVGFLVISFFIPHAFFIYWSKYVATLGAGIFMLIQLLLLIDFTHSWAERCLENWENDNNDKWKWILVGSTLSVFCISIVMIGLEYGFFSGHGCTLNQTVISVNLVLAFLAVFLSIHPRVQDVNPKSGLTQAGIMVLYGTYLIASAMINEPTGEGEGEIAKHCNPMDKRASGKSINFAIGAIFTIIAIVYSTSRAATQGSTILASTPEYSSLPLSDPSSRSNAIQAAVNSGSISQSEANEDDGGRIVDDEETGVAYNYTFFHLVFAIASMYAAMLLTNWGDFHVDDSAVFIGRSMYALWVKVATSWISYGLFFWTLVAPILLPDREWL</sequence>
<reference evidence="7 8" key="1">
    <citation type="journal article" date="2015" name="Genome Biol. Evol.">
        <title>Phylogenomic analyses indicate that early fungi evolved digesting cell walls of algal ancestors of land plants.</title>
        <authorList>
            <person name="Chang Y."/>
            <person name="Wang S."/>
            <person name="Sekimoto S."/>
            <person name="Aerts A.L."/>
            <person name="Choi C."/>
            <person name="Clum A."/>
            <person name="LaButti K.M."/>
            <person name="Lindquist E.A."/>
            <person name="Yee Ngan C."/>
            <person name="Ohm R.A."/>
            <person name="Salamov A.A."/>
            <person name="Grigoriev I.V."/>
            <person name="Spatafora J.W."/>
            <person name="Berbee M.L."/>
        </authorList>
    </citation>
    <scope>NUCLEOTIDE SEQUENCE [LARGE SCALE GENOMIC DNA]</scope>
    <source>
        <strain evidence="7 8">NRRL 28638</strain>
    </source>
</reference>
<dbReference type="GO" id="GO:0045121">
    <property type="term" value="C:membrane raft"/>
    <property type="evidence" value="ECO:0007669"/>
    <property type="project" value="EnsemblFungi"/>
</dbReference>
<feature type="transmembrane region" description="Helical" evidence="6">
    <location>
        <begin position="191"/>
        <end position="210"/>
    </location>
</feature>
<feature type="transmembrane region" description="Helical" evidence="6">
    <location>
        <begin position="152"/>
        <end position="170"/>
    </location>
</feature>
<dbReference type="GO" id="GO:0005768">
    <property type="term" value="C:endosome"/>
    <property type="evidence" value="ECO:0007669"/>
    <property type="project" value="EnsemblFungi"/>
</dbReference>
<dbReference type="STRING" id="796925.A0A137NRY6"/>
<dbReference type="Pfam" id="PF03348">
    <property type="entry name" value="Serinc"/>
    <property type="match status" value="1"/>
</dbReference>
<organism evidence="7 8">
    <name type="scientific">Conidiobolus coronatus (strain ATCC 28846 / CBS 209.66 / NRRL 28638)</name>
    <name type="common">Delacroixia coronata</name>
    <dbReference type="NCBI Taxonomy" id="796925"/>
    <lineage>
        <taxon>Eukaryota</taxon>
        <taxon>Fungi</taxon>
        <taxon>Fungi incertae sedis</taxon>
        <taxon>Zoopagomycota</taxon>
        <taxon>Entomophthoromycotina</taxon>
        <taxon>Entomophthoromycetes</taxon>
        <taxon>Entomophthorales</taxon>
        <taxon>Ancylistaceae</taxon>
        <taxon>Conidiobolus</taxon>
    </lineage>
</organism>
<feature type="transmembrane region" description="Helical" evidence="6">
    <location>
        <begin position="381"/>
        <end position="402"/>
    </location>
</feature>
<accession>A0A137NRY6</accession>
<dbReference type="OMA" id="DKHCNPL"/>
<keyword evidence="3 6" id="KW-0812">Transmembrane</keyword>
<gene>
    <name evidence="7" type="ORF">CONCODRAFT_12879</name>
</gene>
<comment type="similarity">
    <text evidence="2">Belongs to the TDE1 family.</text>
</comment>
<proteinExistence type="inferred from homology"/>
<dbReference type="PANTHER" id="PTHR10383:SF9">
    <property type="entry name" value="SERINE INCORPORATOR, ISOFORM F"/>
    <property type="match status" value="1"/>
</dbReference>
<feature type="transmembrane region" description="Helical" evidence="6">
    <location>
        <begin position="222"/>
        <end position="242"/>
    </location>
</feature>
<feature type="transmembrane region" description="Helical" evidence="6">
    <location>
        <begin position="37"/>
        <end position="59"/>
    </location>
</feature>
<keyword evidence="4 6" id="KW-1133">Transmembrane helix</keyword>
<evidence type="ECO:0000256" key="4">
    <source>
        <dbReference type="ARBA" id="ARBA00022989"/>
    </source>
</evidence>
<evidence type="ECO:0000313" key="7">
    <source>
        <dbReference type="EMBL" id="KXN65508.1"/>
    </source>
</evidence>
<dbReference type="OrthoDB" id="5963193at2759"/>
<feature type="transmembrane region" description="Helical" evidence="6">
    <location>
        <begin position="254"/>
        <end position="274"/>
    </location>
</feature>
<name>A0A137NRY6_CONC2</name>
<dbReference type="Proteomes" id="UP000070444">
    <property type="component" value="Unassembled WGS sequence"/>
</dbReference>
<dbReference type="InterPro" id="IPR005016">
    <property type="entry name" value="TDE1/TMS"/>
</dbReference>
<feature type="transmembrane region" description="Helical" evidence="6">
    <location>
        <begin position="125"/>
        <end position="146"/>
    </location>
</feature>
<evidence type="ECO:0000256" key="1">
    <source>
        <dbReference type="ARBA" id="ARBA00004141"/>
    </source>
</evidence>
<evidence type="ECO:0000256" key="5">
    <source>
        <dbReference type="ARBA" id="ARBA00023136"/>
    </source>
</evidence>
<feature type="transmembrane region" description="Helical" evidence="6">
    <location>
        <begin position="422"/>
        <end position="448"/>
    </location>
</feature>
<evidence type="ECO:0000313" key="8">
    <source>
        <dbReference type="Proteomes" id="UP000070444"/>
    </source>
</evidence>
<feature type="transmembrane region" description="Helical" evidence="6">
    <location>
        <begin position="300"/>
        <end position="318"/>
    </location>
</feature>
<evidence type="ECO:0000256" key="6">
    <source>
        <dbReference type="SAM" id="Phobius"/>
    </source>
</evidence>
<protein>
    <submittedName>
        <fullName evidence="7">Membrane protein-like protein TMS1</fullName>
    </submittedName>
</protein>
<dbReference type="GO" id="GO:0000329">
    <property type="term" value="C:fungal-type vacuole membrane"/>
    <property type="evidence" value="ECO:0007669"/>
    <property type="project" value="EnsemblFungi"/>
</dbReference>
<dbReference type="AlphaFoldDB" id="A0A137NRY6"/>
<comment type="subcellular location">
    <subcellularLocation>
        <location evidence="1">Membrane</location>
        <topology evidence="1">Multi-pass membrane protein</topology>
    </subcellularLocation>
</comment>
<keyword evidence="8" id="KW-1185">Reference proteome</keyword>
<dbReference type="EMBL" id="KQ964867">
    <property type="protein sequence ID" value="KXN65508.1"/>
    <property type="molecule type" value="Genomic_DNA"/>
</dbReference>